<accession>A0ABP7A322</accession>
<comment type="similarity">
    <text evidence="3">Belongs to the UreF family.</text>
</comment>
<evidence type="ECO:0000313" key="4">
    <source>
        <dbReference type="EMBL" id="GAA3623983.1"/>
    </source>
</evidence>
<keyword evidence="2 3" id="KW-0143">Chaperone</keyword>
<organism evidence="4 5">
    <name type="scientific">Nonomuraea rosea</name>
    <dbReference type="NCBI Taxonomy" id="638574"/>
    <lineage>
        <taxon>Bacteria</taxon>
        <taxon>Bacillati</taxon>
        <taxon>Actinomycetota</taxon>
        <taxon>Actinomycetes</taxon>
        <taxon>Streptosporangiales</taxon>
        <taxon>Streptosporangiaceae</taxon>
        <taxon>Nonomuraea</taxon>
    </lineage>
</organism>
<evidence type="ECO:0000256" key="3">
    <source>
        <dbReference type="HAMAP-Rule" id="MF_01385"/>
    </source>
</evidence>
<comment type="caution">
    <text evidence="4">The sequence shown here is derived from an EMBL/GenBank/DDBJ whole genome shotgun (WGS) entry which is preliminary data.</text>
</comment>
<dbReference type="RefSeq" id="WP_345580167.1">
    <property type="nucleotide sequence ID" value="NZ_BAABDQ010000072.1"/>
</dbReference>
<reference evidence="5" key="1">
    <citation type="journal article" date="2019" name="Int. J. Syst. Evol. Microbiol.">
        <title>The Global Catalogue of Microorganisms (GCM) 10K type strain sequencing project: providing services to taxonomists for standard genome sequencing and annotation.</title>
        <authorList>
            <consortium name="The Broad Institute Genomics Platform"/>
            <consortium name="The Broad Institute Genome Sequencing Center for Infectious Disease"/>
            <person name="Wu L."/>
            <person name="Ma J."/>
        </authorList>
    </citation>
    <scope>NUCLEOTIDE SEQUENCE [LARGE SCALE GENOMIC DNA]</scope>
    <source>
        <strain evidence="5">JCM 17326</strain>
    </source>
</reference>
<dbReference type="InterPro" id="IPR038277">
    <property type="entry name" value="UreF_sf"/>
</dbReference>
<dbReference type="EMBL" id="BAABDQ010000072">
    <property type="protein sequence ID" value="GAA3623983.1"/>
    <property type="molecule type" value="Genomic_DNA"/>
</dbReference>
<comment type="subcellular location">
    <subcellularLocation>
        <location evidence="3">Cytoplasm</location>
    </subcellularLocation>
</comment>
<protein>
    <recommendedName>
        <fullName evidence="3">Urease accessory protein UreF</fullName>
    </recommendedName>
</protein>
<evidence type="ECO:0000313" key="5">
    <source>
        <dbReference type="Proteomes" id="UP001500630"/>
    </source>
</evidence>
<name>A0ABP7A322_9ACTN</name>
<evidence type="ECO:0000256" key="2">
    <source>
        <dbReference type="ARBA" id="ARBA00023186"/>
    </source>
</evidence>
<dbReference type="InterPro" id="IPR002639">
    <property type="entry name" value="UreF"/>
</dbReference>
<dbReference type="PANTHER" id="PTHR33620:SF1">
    <property type="entry name" value="UREASE ACCESSORY PROTEIN F"/>
    <property type="match status" value="1"/>
</dbReference>
<keyword evidence="3" id="KW-0963">Cytoplasm</keyword>
<proteinExistence type="inferred from homology"/>
<gene>
    <name evidence="3" type="primary">ureF</name>
    <name evidence="4" type="ORF">GCM10022419_132040</name>
</gene>
<dbReference type="Pfam" id="PF01730">
    <property type="entry name" value="UreF"/>
    <property type="match status" value="1"/>
</dbReference>
<evidence type="ECO:0000256" key="1">
    <source>
        <dbReference type="ARBA" id="ARBA00022988"/>
    </source>
</evidence>
<dbReference type="HAMAP" id="MF_01385">
    <property type="entry name" value="UreF"/>
    <property type="match status" value="1"/>
</dbReference>
<dbReference type="Gene3D" id="1.10.4190.10">
    <property type="entry name" value="Urease accessory protein UreF"/>
    <property type="match status" value="1"/>
</dbReference>
<keyword evidence="1 3" id="KW-0996">Nickel insertion</keyword>
<dbReference type="PANTHER" id="PTHR33620">
    <property type="entry name" value="UREASE ACCESSORY PROTEIN F"/>
    <property type="match status" value="1"/>
</dbReference>
<keyword evidence="5" id="KW-1185">Reference proteome</keyword>
<dbReference type="PIRSF" id="PIRSF009467">
    <property type="entry name" value="Ureas_acces_UreF"/>
    <property type="match status" value="1"/>
</dbReference>
<dbReference type="Proteomes" id="UP001500630">
    <property type="component" value="Unassembled WGS sequence"/>
</dbReference>
<comment type="subunit">
    <text evidence="3">UreD, UreF and UreG form a complex that acts as a GTP-hydrolysis-dependent molecular chaperone, activating the urease apoprotein by helping to assemble the nickel containing metallocenter of UreC. The UreE protein probably delivers the nickel.</text>
</comment>
<comment type="function">
    <text evidence="3">Required for maturation of urease via the functional incorporation of the urease nickel metallocenter.</text>
</comment>
<sequence>MNAALLLLTDSRLPAGGHAHSGGTEQAITSGAVHDVRSLAGFLRGRLRTTGTVTAALTAAACAASAHPAVAWGRLDAEVDARTAAPAQRTASRTQGRLLLRVARRIWPSPVLDEVARAVPDPHHPLALGAAAHAAGATPEEAAMAAAYHAISGPATAAVRLLGLDPVAVHALLAKLTPELTAVAAEAGLAATGTCPEPGLPFAQEAAWAALPAYSAPALDLLAELHTRAELRLFVS</sequence>